<dbReference type="EMBL" id="BMYS01000010">
    <property type="protein sequence ID" value="GGW87035.1"/>
    <property type="molecule type" value="Genomic_DNA"/>
</dbReference>
<sequence length="393" mass="41741">MQTTWRPFAWVGAALCAGTMGTALASPLYPFYQLLWDLKPSEITYIFIAYMAGVLVTLLFLGKVTAHYGFLPVLKGGLVFSIIGLGISSLAISPFLLGLGRVTIGIASGMISTSAMLGMSQVLPASHKSKAGQIASMVSVAGFGSGPFISGWIAQFLPYPLVTPYVTVLIPSIFILYGLRSVRQEIKSKPGRPSFMPKLEVPAEPTLKPLFLIISMTAFAAFGLFSLYGSLAPSFLKEMIPWNGPAISGTAIASVLFISGCTQFMLRSLPLHRTLYLGMLFLLLACLALGLTMSTHSTLLFIVADILAGLAHGATLLATFGLVGQLSTAENRGPIFSTYLFIGYLGTILPIVSVGLLADAFGLLSAVIIFCVSISLLALGLIIGKRRLDQSVQ</sequence>
<name>A0A918MY65_9BURK</name>
<feature type="transmembrane region" description="Helical" evidence="7">
    <location>
        <begin position="335"/>
        <end position="357"/>
    </location>
</feature>
<evidence type="ECO:0000256" key="5">
    <source>
        <dbReference type="ARBA" id="ARBA00022989"/>
    </source>
</evidence>
<dbReference type="InterPro" id="IPR020846">
    <property type="entry name" value="MFS_dom"/>
</dbReference>
<evidence type="ECO:0000256" key="6">
    <source>
        <dbReference type="ARBA" id="ARBA00023136"/>
    </source>
</evidence>
<gene>
    <name evidence="9" type="ORF">GCM10011450_16130</name>
</gene>
<dbReference type="InterPro" id="IPR036259">
    <property type="entry name" value="MFS_trans_sf"/>
</dbReference>
<dbReference type="RefSeq" id="WP_189384984.1">
    <property type="nucleotide sequence ID" value="NZ_BAABFY010000014.1"/>
</dbReference>
<evidence type="ECO:0000256" key="1">
    <source>
        <dbReference type="ARBA" id="ARBA00004651"/>
    </source>
</evidence>
<keyword evidence="2" id="KW-0813">Transport</keyword>
<dbReference type="PANTHER" id="PTHR23517">
    <property type="entry name" value="RESISTANCE PROTEIN MDTM, PUTATIVE-RELATED-RELATED"/>
    <property type="match status" value="1"/>
</dbReference>
<evidence type="ECO:0000313" key="10">
    <source>
        <dbReference type="Proteomes" id="UP000608345"/>
    </source>
</evidence>
<feature type="transmembrane region" description="Helical" evidence="7">
    <location>
        <begin position="159"/>
        <end position="179"/>
    </location>
</feature>
<evidence type="ECO:0000256" key="4">
    <source>
        <dbReference type="ARBA" id="ARBA00022692"/>
    </source>
</evidence>
<evidence type="ECO:0000256" key="7">
    <source>
        <dbReference type="SAM" id="Phobius"/>
    </source>
</evidence>
<keyword evidence="3" id="KW-1003">Cell membrane</keyword>
<feature type="transmembrane region" description="Helical" evidence="7">
    <location>
        <begin position="134"/>
        <end position="153"/>
    </location>
</feature>
<dbReference type="PANTHER" id="PTHR23517:SF13">
    <property type="entry name" value="MAJOR FACILITATOR SUPERFAMILY MFS_1"/>
    <property type="match status" value="1"/>
</dbReference>
<dbReference type="GO" id="GO:0005886">
    <property type="term" value="C:plasma membrane"/>
    <property type="evidence" value="ECO:0007669"/>
    <property type="project" value="UniProtKB-SubCell"/>
</dbReference>
<feature type="transmembrane region" description="Helical" evidence="7">
    <location>
        <begin position="363"/>
        <end position="383"/>
    </location>
</feature>
<feature type="transmembrane region" description="Helical" evidence="7">
    <location>
        <begin position="274"/>
        <end position="293"/>
    </location>
</feature>
<accession>A0A918MY65</accession>
<feature type="transmembrane region" description="Helical" evidence="7">
    <location>
        <begin position="102"/>
        <end position="122"/>
    </location>
</feature>
<feature type="domain" description="Major facilitator superfamily (MFS) profile" evidence="8">
    <location>
        <begin position="1"/>
        <end position="387"/>
    </location>
</feature>
<keyword evidence="5 7" id="KW-1133">Transmembrane helix</keyword>
<dbReference type="InterPro" id="IPR050171">
    <property type="entry name" value="MFS_Transporters"/>
</dbReference>
<comment type="subcellular location">
    <subcellularLocation>
        <location evidence="1">Cell membrane</location>
        <topology evidence="1">Multi-pass membrane protein</topology>
    </subcellularLocation>
</comment>
<evidence type="ECO:0000256" key="3">
    <source>
        <dbReference type="ARBA" id="ARBA00022475"/>
    </source>
</evidence>
<feature type="transmembrane region" description="Helical" evidence="7">
    <location>
        <begin position="240"/>
        <end position="262"/>
    </location>
</feature>
<keyword evidence="10" id="KW-1185">Reference proteome</keyword>
<dbReference type="InterPro" id="IPR011701">
    <property type="entry name" value="MFS"/>
</dbReference>
<dbReference type="Proteomes" id="UP000608345">
    <property type="component" value="Unassembled WGS sequence"/>
</dbReference>
<dbReference type="Gene3D" id="1.20.1250.20">
    <property type="entry name" value="MFS general substrate transporter like domains"/>
    <property type="match status" value="1"/>
</dbReference>
<feature type="transmembrane region" description="Helical" evidence="7">
    <location>
        <begin position="210"/>
        <end position="228"/>
    </location>
</feature>
<feature type="transmembrane region" description="Helical" evidence="7">
    <location>
        <begin position="73"/>
        <end position="96"/>
    </location>
</feature>
<evidence type="ECO:0000313" key="9">
    <source>
        <dbReference type="EMBL" id="GGW87035.1"/>
    </source>
</evidence>
<dbReference type="PROSITE" id="PS50850">
    <property type="entry name" value="MFS"/>
    <property type="match status" value="1"/>
</dbReference>
<evidence type="ECO:0000259" key="8">
    <source>
        <dbReference type="PROSITE" id="PS50850"/>
    </source>
</evidence>
<dbReference type="SUPFAM" id="SSF103473">
    <property type="entry name" value="MFS general substrate transporter"/>
    <property type="match status" value="1"/>
</dbReference>
<dbReference type="Pfam" id="PF07690">
    <property type="entry name" value="MFS_1"/>
    <property type="match status" value="1"/>
</dbReference>
<proteinExistence type="predicted"/>
<keyword evidence="6 7" id="KW-0472">Membrane</keyword>
<organism evidence="9 10">
    <name type="scientific">Advenella faeciporci</name>
    <dbReference type="NCBI Taxonomy" id="797535"/>
    <lineage>
        <taxon>Bacteria</taxon>
        <taxon>Pseudomonadati</taxon>
        <taxon>Pseudomonadota</taxon>
        <taxon>Betaproteobacteria</taxon>
        <taxon>Burkholderiales</taxon>
        <taxon>Alcaligenaceae</taxon>
    </lineage>
</organism>
<keyword evidence="4 7" id="KW-0812">Transmembrane</keyword>
<dbReference type="GO" id="GO:0022857">
    <property type="term" value="F:transmembrane transporter activity"/>
    <property type="evidence" value="ECO:0007669"/>
    <property type="project" value="InterPro"/>
</dbReference>
<dbReference type="AlphaFoldDB" id="A0A918MY65"/>
<feature type="transmembrane region" description="Helical" evidence="7">
    <location>
        <begin position="43"/>
        <end position="61"/>
    </location>
</feature>
<reference evidence="9" key="1">
    <citation type="journal article" date="2014" name="Int. J. Syst. Evol. Microbiol.">
        <title>Complete genome sequence of Corynebacterium casei LMG S-19264T (=DSM 44701T), isolated from a smear-ripened cheese.</title>
        <authorList>
            <consortium name="US DOE Joint Genome Institute (JGI-PGF)"/>
            <person name="Walter F."/>
            <person name="Albersmeier A."/>
            <person name="Kalinowski J."/>
            <person name="Ruckert C."/>
        </authorList>
    </citation>
    <scope>NUCLEOTIDE SEQUENCE</scope>
    <source>
        <strain evidence="9">KCTC 23732</strain>
    </source>
</reference>
<protein>
    <recommendedName>
        <fullName evidence="8">Major facilitator superfamily (MFS) profile domain-containing protein</fullName>
    </recommendedName>
</protein>
<comment type="caution">
    <text evidence="9">The sequence shown here is derived from an EMBL/GenBank/DDBJ whole genome shotgun (WGS) entry which is preliminary data.</text>
</comment>
<evidence type="ECO:0000256" key="2">
    <source>
        <dbReference type="ARBA" id="ARBA00022448"/>
    </source>
</evidence>
<feature type="transmembrane region" description="Helical" evidence="7">
    <location>
        <begin position="299"/>
        <end position="323"/>
    </location>
</feature>
<reference evidence="9" key="2">
    <citation type="submission" date="2020-09" db="EMBL/GenBank/DDBJ databases">
        <authorList>
            <person name="Sun Q."/>
            <person name="Kim S."/>
        </authorList>
    </citation>
    <scope>NUCLEOTIDE SEQUENCE</scope>
    <source>
        <strain evidence="9">KCTC 23732</strain>
    </source>
</reference>